<dbReference type="InterPro" id="IPR014026">
    <property type="entry name" value="UDP-Glc/GDP-Man_DH_dimer"/>
</dbReference>
<dbReference type="InterPro" id="IPR014027">
    <property type="entry name" value="UDP-Glc/GDP-Man_DH_C"/>
</dbReference>
<evidence type="ECO:0000256" key="11">
    <source>
        <dbReference type="PIRSR" id="PIRSR500134-2"/>
    </source>
</evidence>
<reference evidence="14 15" key="1">
    <citation type="submission" date="2018-09" db="EMBL/GenBank/DDBJ databases">
        <title>Sphingomonas sp. DAC4.</title>
        <authorList>
            <person name="Seo T."/>
        </authorList>
    </citation>
    <scope>NUCLEOTIDE SEQUENCE [LARGE SCALE GENOMIC DNA]</scope>
    <source>
        <strain evidence="14 15">DAC4</strain>
    </source>
</reference>
<evidence type="ECO:0000256" key="8">
    <source>
        <dbReference type="ARBA" id="ARBA00053241"/>
    </source>
</evidence>
<dbReference type="InterPro" id="IPR036220">
    <property type="entry name" value="UDP-Glc/GDP-Man_DH_C_sf"/>
</dbReference>
<dbReference type="PIRSF" id="PIRSF000124">
    <property type="entry name" value="UDPglc_GDPman_dh"/>
    <property type="match status" value="1"/>
</dbReference>
<dbReference type="GO" id="GO:0051287">
    <property type="term" value="F:NAD binding"/>
    <property type="evidence" value="ECO:0007669"/>
    <property type="project" value="InterPro"/>
</dbReference>
<evidence type="ECO:0000256" key="9">
    <source>
        <dbReference type="PIRNR" id="PIRNR000124"/>
    </source>
</evidence>
<dbReference type="EC" id="1.1.1.22" evidence="3 9"/>
<dbReference type="OrthoDB" id="9803238at2"/>
<comment type="pathway">
    <text evidence="1">Nucleotide-sugar biosynthesis; UDP-alpha-D-glucuronate biosynthesis; UDP-alpha-D-glucuronate from UDP-alpha-D-glucose: step 1/1.</text>
</comment>
<feature type="binding site" evidence="11">
    <location>
        <position position="260"/>
    </location>
    <ligand>
        <name>substrate</name>
    </ligand>
</feature>
<evidence type="ECO:0000256" key="6">
    <source>
        <dbReference type="ARBA" id="ARBA00023027"/>
    </source>
</evidence>
<dbReference type="SMART" id="SM00984">
    <property type="entry name" value="UDPG_MGDP_dh_C"/>
    <property type="match status" value="1"/>
</dbReference>
<feature type="binding site" evidence="11">
    <location>
        <position position="207"/>
    </location>
    <ligand>
        <name>substrate</name>
    </ligand>
</feature>
<dbReference type="PANTHER" id="PTHR43750">
    <property type="entry name" value="UDP-GLUCOSE 6-DEHYDROGENASE TUAD"/>
    <property type="match status" value="1"/>
</dbReference>
<proteinExistence type="inferred from homology"/>
<evidence type="ECO:0000256" key="12">
    <source>
        <dbReference type="PIRSR" id="PIRSR500134-3"/>
    </source>
</evidence>
<feature type="domain" description="UDP-glucose/GDP-mannose dehydrogenase C-terminal" evidence="13">
    <location>
        <begin position="317"/>
        <end position="418"/>
    </location>
</feature>
<feature type="active site" description="Nucleophile" evidence="10">
    <location>
        <position position="263"/>
    </location>
</feature>
<comment type="function">
    <text evidence="8">Catalyzes the conversion of UDP-glucose into UDP-glucuronate, one of the precursors of teichuronic acid.</text>
</comment>
<dbReference type="Pfam" id="PF03721">
    <property type="entry name" value="UDPG_MGDP_dh_N"/>
    <property type="match status" value="1"/>
</dbReference>
<feature type="binding site" evidence="12">
    <location>
        <position position="266"/>
    </location>
    <ligand>
        <name>NAD(+)</name>
        <dbReference type="ChEBI" id="CHEBI:57540"/>
    </ligand>
</feature>
<feature type="binding site" evidence="11">
    <location>
        <position position="324"/>
    </location>
    <ligand>
        <name>substrate</name>
    </ligand>
</feature>
<dbReference type="GO" id="GO:0006065">
    <property type="term" value="P:UDP-glucuronate biosynthetic process"/>
    <property type="evidence" value="ECO:0007669"/>
    <property type="project" value="UniProtKB-UniPathway"/>
</dbReference>
<dbReference type="InterPro" id="IPR028357">
    <property type="entry name" value="UDPglc_DH_bac"/>
</dbReference>
<evidence type="ECO:0000259" key="13">
    <source>
        <dbReference type="SMART" id="SM00984"/>
    </source>
</evidence>
<dbReference type="RefSeq" id="WP_119533431.1">
    <property type="nucleotide sequence ID" value="NZ_QXTF01000003.1"/>
</dbReference>
<keyword evidence="5 9" id="KW-0560">Oxidoreductase</keyword>
<feature type="binding site" evidence="11">
    <location>
        <begin position="152"/>
        <end position="155"/>
    </location>
    <ligand>
        <name>substrate</name>
    </ligand>
</feature>
<sequence>MRIAMIGTGYVGLVSGTCFADFGHHVTCVDKDAGKIDGLLAGRMPIWEPGLEQLVKSNVQRGRLAFTTDLGAAVRDAEAVFIAVGTPSRRGDGHADLSYVFAAVEELAGLLEKPVVVVTKSTVPVGTGDKIAALLQQKGAPEGVSVASNPEFLREGAAIADFKHPDRILVGAEDERARHALAEIYRPLFLNRAPMLFTSRRTAELTKYAANAFLATKISFINEMADLCEAVGADVQDLARGIGLDNRIGPKFLHAGPGYGGSCFPKDTLALLRTAEEQGVQQRIVSTVVDVNDSRKAAMADRVREELGGSVEGRRIAVLGLTFKPNTDDMRDAPSIPLVEKLVEGGATVVAFDPVGREQAEKVLPKIEYAASAEQAVDGVDALVVVTEWDEFRALDLQDLARRMKGKVLVDLRNIYDRAEAAQAGLTYRGIGRG</sequence>
<dbReference type="NCBIfam" id="TIGR03026">
    <property type="entry name" value="NDP-sugDHase"/>
    <property type="match status" value="1"/>
</dbReference>
<comment type="similarity">
    <text evidence="2 9">Belongs to the UDP-glucose/GDP-mannose dehydrogenase family.</text>
</comment>
<keyword evidence="15" id="KW-1185">Reference proteome</keyword>
<comment type="catalytic activity">
    <reaction evidence="7 9">
        <text>UDP-alpha-D-glucose + 2 NAD(+) + H2O = UDP-alpha-D-glucuronate + 2 NADH + 3 H(+)</text>
        <dbReference type="Rhea" id="RHEA:23596"/>
        <dbReference type="ChEBI" id="CHEBI:15377"/>
        <dbReference type="ChEBI" id="CHEBI:15378"/>
        <dbReference type="ChEBI" id="CHEBI:57540"/>
        <dbReference type="ChEBI" id="CHEBI:57945"/>
        <dbReference type="ChEBI" id="CHEBI:58052"/>
        <dbReference type="ChEBI" id="CHEBI:58885"/>
        <dbReference type="EC" id="1.1.1.22"/>
    </reaction>
</comment>
<dbReference type="PIRSF" id="PIRSF500134">
    <property type="entry name" value="UDPglc_DH_bac"/>
    <property type="match status" value="1"/>
</dbReference>
<evidence type="ECO:0000313" key="14">
    <source>
        <dbReference type="EMBL" id="RIX27278.1"/>
    </source>
</evidence>
<feature type="binding site" evidence="11">
    <location>
        <begin position="252"/>
        <end position="256"/>
    </location>
    <ligand>
        <name>substrate</name>
    </ligand>
</feature>
<dbReference type="SUPFAM" id="SSF52413">
    <property type="entry name" value="UDP-glucose/GDP-mannose dehydrogenase C-terminal domain"/>
    <property type="match status" value="1"/>
</dbReference>
<dbReference type="EMBL" id="QXTF01000003">
    <property type="protein sequence ID" value="RIX27278.1"/>
    <property type="molecule type" value="Genomic_DNA"/>
</dbReference>
<evidence type="ECO:0000256" key="10">
    <source>
        <dbReference type="PIRSR" id="PIRSR500134-1"/>
    </source>
</evidence>
<dbReference type="InterPro" id="IPR008927">
    <property type="entry name" value="6-PGluconate_DH-like_C_sf"/>
</dbReference>
<dbReference type="PANTHER" id="PTHR43750:SF3">
    <property type="entry name" value="UDP-GLUCOSE 6-DEHYDROGENASE TUAD"/>
    <property type="match status" value="1"/>
</dbReference>
<feature type="binding site" evidence="12">
    <location>
        <position position="86"/>
    </location>
    <ligand>
        <name>NAD(+)</name>
        <dbReference type="ChEBI" id="CHEBI:57540"/>
    </ligand>
</feature>
<comment type="caution">
    <text evidence="14">The sequence shown here is derived from an EMBL/GenBank/DDBJ whole genome shotgun (WGS) entry which is preliminary data.</text>
</comment>
<evidence type="ECO:0000256" key="1">
    <source>
        <dbReference type="ARBA" id="ARBA00004701"/>
    </source>
</evidence>
<dbReference type="Proteomes" id="UP000285023">
    <property type="component" value="Unassembled WGS sequence"/>
</dbReference>
<dbReference type="InterPro" id="IPR001732">
    <property type="entry name" value="UDP-Glc/GDP-Man_DH_N"/>
</dbReference>
<name>A0A418PYW6_9SPHN</name>
<dbReference type="AlphaFoldDB" id="A0A418PYW6"/>
<dbReference type="SUPFAM" id="SSF51735">
    <property type="entry name" value="NAD(P)-binding Rossmann-fold domains"/>
    <property type="match status" value="1"/>
</dbReference>
<feature type="binding site" evidence="12">
    <location>
        <position position="30"/>
    </location>
    <ligand>
        <name>NAD(+)</name>
        <dbReference type="ChEBI" id="CHEBI:57540"/>
    </ligand>
</feature>
<dbReference type="InterPro" id="IPR036291">
    <property type="entry name" value="NAD(P)-bd_dom_sf"/>
</dbReference>
<evidence type="ECO:0000256" key="5">
    <source>
        <dbReference type="ARBA" id="ARBA00023002"/>
    </source>
</evidence>
<evidence type="ECO:0000256" key="4">
    <source>
        <dbReference type="ARBA" id="ARBA00015132"/>
    </source>
</evidence>
<feature type="binding site" evidence="12">
    <location>
        <position position="331"/>
    </location>
    <ligand>
        <name>NAD(+)</name>
        <dbReference type="ChEBI" id="CHEBI:57540"/>
    </ligand>
</feature>
<dbReference type="Pfam" id="PF00984">
    <property type="entry name" value="UDPG_MGDP_dh"/>
    <property type="match status" value="1"/>
</dbReference>
<dbReference type="GO" id="GO:0000271">
    <property type="term" value="P:polysaccharide biosynthetic process"/>
    <property type="evidence" value="ECO:0007669"/>
    <property type="project" value="InterPro"/>
</dbReference>
<accession>A0A418PYW6</accession>
<dbReference type="FunFam" id="1.20.5.100:FF:000001">
    <property type="entry name" value="UDP-glucose 6-dehydrogenase"/>
    <property type="match status" value="1"/>
</dbReference>
<dbReference type="Gene3D" id="1.20.5.100">
    <property type="entry name" value="Cytochrome c1, transmembrane anchor, C-terminal"/>
    <property type="match status" value="1"/>
</dbReference>
<keyword evidence="6 9" id="KW-0520">NAD</keyword>
<gene>
    <name evidence="14" type="ORF">D3M59_09490</name>
</gene>
<dbReference type="SUPFAM" id="SSF48179">
    <property type="entry name" value="6-phosphogluconate dehydrogenase C-terminal domain-like"/>
    <property type="match status" value="1"/>
</dbReference>
<dbReference type="UniPathway" id="UPA00038">
    <property type="reaction ID" value="UER00491"/>
</dbReference>
<evidence type="ECO:0000256" key="2">
    <source>
        <dbReference type="ARBA" id="ARBA00006601"/>
    </source>
</evidence>
<evidence type="ECO:0000256" key="7">
    <source>
        <dbReference type="ARBA" id="ARBA00047473"/>
    </source>
</evidence>
<evidence type="ECO:0000313" key="15">
    <source>
        <dbReference type="Proteomes" id="UP000285023"/>
    </source>
</evidence>
<dbReference type="InterPro" id="IPR017476">
    <property type="entry name" value="UDP-Glc/GDP-Man"/>
</dbReference>
<feature type="binding site" evidence="12">
    <location>
        <position position="35"/>
    </location>
    <ligand>
        <name>NAD(+)</name>
        <dbReference type="ChEBI" id="CHEBI:57540"/>
    </ligand>
</feature>
<organism evidence="14 15">
    <name type="scientific">Sphingomonas edaphi</name>
    <dbReference type="NCBI Taxonomy" id="2315689"/>
    <lineage>
        <taxon>Bacteria</taxon>
        <taxon>Pseudomonadati</taxon>
        <taxon>Pseudomonadota</taxon>
        <taxon>Alphaproteobacteria</taxon>
        <taxon>Sphingomonadales</taxon>
        <taxon>Sphingomonadaceae</taxon>
        <taxon>Sphingomonas</taxon>
    </lineage>
</organism>
<evidence type="ECO:0000256" key="3">
    <source>
        <dbReference type="ARBA" id="ARBA00012954"/>
    </source>
</evidence>
<protein>
    <recommendedName>
        <fullName evidence="4 9">UDP-glucose 6-dehydrogenase</fullName>
        <ecNumber evidence="3 9">1.1.1.22</ecNumber>
    </recommendedName>
</protein>
<dbReference type="Pfam" id="PF03720">
    <property type="entry name" value="UDPG_MGDP_dh_C"/>
    <property type="match status" value="1"/>
</dbReference>
<dbReference type="Gene3D" id="3.40.50.720">
    <property type="entry name" value="NAD(P)-binding Rossmann-like Domain"/>
    <property type="match status" value="2"/>
</dbReference>
<dbReference type="GO" id="GO:0003979">
    <property type="term" value="F:UDP-glucose 6-dehydrogenase activity"/>
    <property type="evidence" value="ECO:0007669"/>
    <property type="project" value="UniProtKB-EC"/>
</dbReference>
<feature type="binding site" evidence="12">
    <location>
        <position position="155"/>
    </location>
    <ligand>
        <name>NAD(+)</name>
        <dbReference type="ChEBI" id="CHEBI:57540"/>
    </ligand>
</feature>
<feature type="binding site" evidence="12">
    <location>
        <position position="122"/>
    </location>
    <ligand>
        <name>NAD(+)</name>
        <dbReference type="ChEBI" id="CHEBI:57540"/>
    </ligand>
</feature>